<keyword evidence="2" id="KW-1185">Reference proteome</keyword>
<dbReference type="Proteomes" id="UP000805193">
    <property type="component" value="Unassembled WGS sequence"/>
</dbReference>
<proteinExistence type="predicted"/>
<organism evidence="1 2">
    <name type="scientific">Ixodes persulcatus</name>
    <name type="common">Taiga tick</name>
    <dbReference type="NCBI Taxonomy" id="34615"/>
    <lineage>
        <taxon>Eukaryota</taxon>
        <taxon>Metazoa</taxon>
        <taxon>Ecdysozoa</taxon>
        <taxon>Arthropoda</taxon>
        <taxon>Chelicerata</taxon>
        <taxon>Arachnida</taxon>
        <taxon>Acari</taxon>
        <taxon>Parasitiformes</taxon>
        <taxon>Ixodida</taxon>
        <taxon>Ixodoidea</taxon>
        <taxon>Ixodidae</taxon>
        <taxon>Ixodinae</taxon>
        <taxon>Ixodes</taxon>
    </lineage>
</organism>
<comment type="caution">
    <text evidence="1">The sequence shown here is derived from an EMBL/GenBank/DDBJ whole genome shotgun (WGS) entry which is preliminary data.</text>
</comment>
<sequence length="258" mass="28270">MNVSGTPCGPLAVMGDPFQRGLVKGVPDWYSDSELTEFLESAGVTAAHRLYQRSAKVGKEAKPTDRVVLTFRPNTERPVRALGYIAKYCKNAVKCKKCAGQHATKDFKREYHVKCANCGGDHPASYVNCKVRLGALARSKAFVNEPRQALKPVEALEVNNTAASQKSPVVSSIASPDVSQAHLAWATGLGESPMAALRVDGRRRERGRREEARGVCARTQVSSEGTDERKRRCSGAHKEPDLSELRNDPDHSEPMRIN</sequence>
<gene>
    <name evidence="1" type="ORF">HPB47_014255</name>
</gene>
<evidence type="ECO:0000313" key="1">
    <source>
        <dbReference type="EMBL" id="KAG0444033.1"/>
    </source>
</evidence>
<accession>A0AC60QWE3</accession>
<protein>
    <submittedName>
        <fullName evidence="1">Uncharacterized protein</fullName>
    </submittedName>
</protein>
<dbReference type="EMBL" id="JABSTQ010002593">
    <property type="protein sequence ID" value="KAG0444033.1"/>
    <property type="molecule type" value="Genomic_DNA"/>
</dbReference>
<reference evidence="1 2" key="1">
    <citation type="journal article" date="2020" name="Cell">
        <title>Large-Scale Comparative Analyses of Tick Genomes Elucidate Their Genetic Diversity and Vector Capacities.</title>
        <authorList>
            <consortium name="Tick Genome and Microbiome Consortium (TIGMIC)"/>
            <person name="Jia N."/>
            <person name="Wang J."/>
            <person name="Shi W."/>
            <person name="Du L."/>
            <person name="Sun Y."/>
            <person name="Zhan W."/>
            <person name="Jiang J.F."/>
            <person name="Wang Q."/>
            <person name="Zhang B."/>
            <person name="Ji P."/>
            <person name="Bell-Sakyi L."/>
            <person name="Cui X.M."/>
            <person name="Yuan T.T."/>
            <person name="Jiang B.G."/>
            <person name="Yang W.F."/>
            <person name="Lam T.T."/>
            <person name="Chang Q.C."/>
            <person name="Ding S.J."/>
            <person name="Wang X.J."/>
            <person name="Zhu J.G."/>
            <person name="Ruan X.D."/>
            <person name="Zhao L."/>
            <person name="Wei J.T."/>
            <person name="Ye R.Z."/>
            <person name="Que T.C."/>
            <person name="Du C.H."/>
            <person name="Zhou Y.H."/>
            <person name="Cheng J.X."/>
            <person name="Dai P.F."/>
            <person name="Guo W.B."/>
            <person name="Han X.H."/>
            <person name="Huang E.J."/>
            <person name="Li L.F."/>
            <person name="Wei W."/>
            <person name="Gao Y.C."/>
            <person name="Liu J.Z."/>
            <person name="Shao H.Z."/>
            <person name="Wang X."/>
            <person name="Wang C.C."/>
            <person name="Yang T.C."/>
            <person name="Huo Q.B."/>
            <person name="Li W."/>
            <person name="Chen H.Y."/>
            <person name="Chen S.E."/>
            <person name="Zhou L.G."/>
            <person name="Ni X.B."/>
            <person name="Tian J.H."/>
            <person name="Sheng Y."/>
            <person name="Liu T."/>
            <person name="Pan Y.S."/>
            <person name="Xia L.Y."/>
            <person name="Li J."/>
            <person name="Zhao F."/>
            <person name="Cao W.C."/>
        </authorList>
    </citation>
    <scope>NUCLEOTIDE SEQUENCE [LARGE SCALE GENOMIC DNA]</scope>
    <source>
        <strain evidence="1">Iper-2018</strain>
    </source>
</reference>
<evidence type="ECO:0000313" key="2">
    <source>
        <dbReference type="Proteomes" id="UP000805193"/>
    </source>
</evidence>
<name>A0AC60QWE3_IXOPE</name>